<dbReference type="Gene3D" id="3.10.450.50">
    <property type="match status" value="1"/>
</dbReference>
<dbReference type="PANTHER" id="PTHR33747:SF1">
    <property type="entry name" value="ADENYLATE CYCLASE-ASSOCIATED CAP C-TERMINAL DOMAIN-CONTAINING PROTEIN"/>
    <property type="match status" value="1"/>
</dbReference>
<reference evidence="3" key="2">
    <citation type="journal article" date="2023" name="Front. Microbiol.">
        <title>Ralstonia chuxiongensis sp. nov., Ralstonia mojiangensis sp. nov., and Ralstonia soli sp. nov., isolated from tobacco fields, are three novel species in the family Burkholderiaceae.</title>
        <authorList>
            <person name="Lu C.H."/>
            <person name="Zhang Y.Y."/>
            <person name="Jiang N."/>
            <person name="Chen W."/>
            <person name="Shao X."/>
            <person name="Zhao Z.M."/>
            <person name="Lu W.L."/>
            <person name="Hu X."/>
            <person name="Xi Y.X."/>
            <person name="Zou S.Y."/>
            <person name="Wei Q.J."/>
            <person name="Lin Z.L."/>
            <person name="Gong L."/>
            <person name="Gai X.T."/>
            <person name="Zhang L.Q."/>
            <person name="Li J.Y."/>
            <person name="Jin Y."/>
            <person name="Xia Z.Y."/>
        </authorList>
    </citation>
    <scope>NUCLEOTIDE SEQUENCE</scope>
    <source>
        <strain evidence="3">21MJYT02-11</strain>
    </source>
</reference>
<dbReference type="EMBL" id="JAMXHT010000001">
    <property type="protein sequence ID" value="MCO5397021.1"/>
    <property type="molecule type" value="Genomic_DNA"/>
</dbReference>
<dbReference type="InterPro" id="IPR023006">
    <property type="entry name" value="YchJ-like"/>
</dbReference>
<evidence type="ECO:0000259" key="2">
    <source>
        <dbReference type="Pfam" id="PF17775"/>
    </source>
</evidence>
<evidence type="ECO:0000313" key="3">
    <source>
        <dbReference type="EMBL" id="MCO5397021.1"/>
    </source>
</evidence>
<dbReference type="InterPro" id="IPR032710">
    <property type="entry name" value="NTF2-like_dom_sf"/>
</dbReference>
<dbReference type="SUPFAM" id="SSF54427">
    <property type="entry name" value="NTF2-like"/>
    <property type="match status" value="1"/>
</dbReference>
<comment type="caution">
    <text evidence="3">The sequence shown here is derived from an EMBL/GenBank/DDBJ whole genome shotgun (WGS) entry which is preliminary data.</text>
</comment>
<sequence>MSAPQAKPIGPNDACPCGGGDYVRCCGPFHAGEAVPATAELLMRSRYSAYVLGNTAYLRSTWHPSTCPADLETTEADAAATRWLGLDVKRHVPQDATHATVEFVARYKVGGRAHRLHETSRFVRLDASGAESPEGRWLYVDGTFSD</sequence>
<reference evidence="3" key="1">
    <citation type="submission" date="2022-06" db="EMBL/GenBank/DDBJ databases">
        <authorList>
            <person name="Lu C.-H."/>
        </authorList>
    </citation>
    <scope>NUCLEOTIDE SEQUENCE</scope>
    <source>
        <strain evidence="3">21MJYT02-11</strain>
    </source>
</reference>
<dbReference type="Pfam" id="PF17775">
    <property type="entry name" value="YchJ_M-like"/>
    <property type="match status" value="1"/>
</dbReference>
<organism evidence="3 4">
    <name type="scientific">Ralstonia soli</name>
    <dbReference type="NCBI Taxonomy" id="2953896"/>
    <lineage>
        <taxon>Bacteria</taxon>
        <taxon>Pseudomonadati</taxon>
        <taxon>Pseudomonadota</taxon>
        <taxon>Betaproteobacteria</taxon>
        <taxon>Burkholderiales</taxon>
        <taxon>Burkholderiaceae</taxon>
        <taxon>Ralstonia</taxon>
    </lineage>
</organism>
<dbReference type="Proteomes" id="UP001162811">
    <property type="component" value="Unassembled WGS sequence"/>
</dbReference>
<dbReference type="PANTHER" id="PTHR33747">
    <property type="entry name" value="UPF0225 PROTEIN SCO1677"/>
    <property type="match status" value="1"/>
</dbReference>
<name>A0ABT1AFC5_9RALS</name>
<gene>
    <name evidence="3" type="ORF">NG900_02290</name>
</gene>
<accession>A0ABT1AFC5</accession>
<comment type="similarity">
    <text evidence="1">Belongs to the UPF0225 family.</text>
</comment>
<evidence type="ECO:0000313" key="4">
    <source>
        <dbReference type="Proteomes" id="UP001162811"/>
    </source>
</evidence>
<dbReference type="NCBIfam" id="NF002502">
    <property type="entry name" value="PRK01842.1"/>
    <property type="match status" value="1"/>
</dbReference>
<proteinExistence type="inferred from homology"/>
<keyword evidence="4" id="KW-1185">Reference proteome</keyword>
<protein>
    <recommendedName>
        <fullName evidence="1">UPF0225 protein NG900_02290</fullName>
    </recommendedName>
</protein>
<dbReference type="HAMAP" id="MF_00612">
    <property type="entry name" value="UPF0225"/>
    <property type="match status" value="1"/>
</dbReference>
<dbReference type="RefSeq" id="WP_252676268.1">
    <property type="nucleotide sequence ID" value="NZ_JAMXHT010000001.1"/>
</dbReference>
<feature type="domain" description="YchJ-like middle NTF2-like" evidence="2">
    <location>
        <begin position="38"/>
        <end position="142"/>
    </location>
</feature>
<dbReference type="InterPro" id="IPR048469">
    <property type="entry name" value="YchJ-like_M"/>
</dbReference>
<evidence type="ECO:0000256" key="1">
    <source>
        <dbReference type="HAMAP-Rule" id="MF_00612"/>
    </source>
</evidence>